<feature type="domain" description="Oxidoreductase molybdopterin-binding" evidence="3">
    <location>
        <begin position="241"/>
        <end position="392"/>
    </location>
</feature>
<dbReference type="InterPro" id="IPR000572">
    <property type="entry name" value="OxRdtase_Mopterin-bd_dom"/>
</dbReference>
<proteinExistence type="predicted"/>
<keyword evidence="2" id="KW-0472">Membrane</keyword>
<keyword evidence="2" id="KW-1133">Transmembrane helix</keyword>
<dbReference type="SUPFAM" id="SSF56524">
    <property type="entry name" value="Oxidoreductase molybdopterin-binding domain"/>
    <property type="match status" value="1"/>
</dbReference>
<dbReference type="PANTHER" id="PTHR19372:SF7">
    <property type="entry name" value="SULFITE OXIDASE, MITOCHONDRIAL"/>
    <property type="match status" value="1"/>
</dbReference>
<feature type="transmembrane region" description="Helical" evidence="2">
    <location>
        <begin position="169"/>
        <end position="187"/>
    </location>
</feature>
<dbReference type="PANTHER" id="PTHR19372">
    <property type="entry name" value="SULFITE REDUCTASE"/>
    <property type="match status" value="1"/>
</dbReference>
<dbReference type="Gene3D" id="2.60.40.650">
    <property type="match status" value="1"/>
</dbReference>
<dbReference type="InterPro" id="IPR014756">
    <property type="entry name" value="Ig_E-set"/>
</dbReference>
<dbReference type="PRINTS" id="PR00407">
    <property type="entry name" value="EUMOPTERIN"/>
</dbReference>
<dbReference type="GO" id="GO:0008482">
    <property type="term" value="F:sulfite oxidase activity"/>
    <property type="evidence" value="ECO:0007669"/>
    <property type="project" value="TreeGrafter"/>
</dbReference>
<feature type="compositionally biased region" description="Low complexity" evidence="1">
    <location>
        <begin position="121"/>
        <end position="137"/>
    </location>
</feature>
<gene>
    <name evidence="4" type="ORF">G1H10_15430</name>
</gene>
<dbReference type="SUPFAM" id="SSF81296">
    <property type="entry name" value="E set domains"/>
    <property type="match status" value="1"/>
</dbReference>
<evidence type="ECO:0000256" key="2">
    <source>
        <dbReference type="SAM" id="Phobius"/>
    </source>
</evidence>
<feature type="region of interest" description="Disordered" evidence="1">
    <location>
        <begin position="117"/>
        <end position="145"/>
    </location>
</feature>
<organism evidence="4 5">
    <name type="scientific">Phytoactinopolyspora halotolerans</name>
    <dbReference type="NCBI Taxonomy" id="1981512"/>
    <lineage>
        <taxon>Bacteria</taxon>
        <taxon>Bacillati</taxon>
        <taxon>Actinomycetota</taxon>
        <taxon>Actinomycetes</taxon>
        <taxon>Jiangellales</taxon>
        <taxon>Jiangellaceae</taxon>
        <taxon>Phytoactinopolyspora</taxon>
    </lineage>
</organism>
<evidence type="ECO:0000313" key="4">
    <source>
        <dbReference type="EMBL" id="NEE01563.1"/>
    </source>
</evidence>
<comment type="caution">
    <text evidence="4">The sequence shown here is derived from an EMBL/GenBank/DDBJ whole genome shotgun (WGS) entry which is preliminary data.</text>
</comment>
<dbReference type="GO" id="GO:0006790">
    <property type="term" value="P:sulfur compound metabolic process"/>
    <property type="evidence" value="ECO:0007669"/>
    <property type="project" value="TreeGrafter"/>
</dbReference>
<reference evidence="4 5" key="1">
    <citation type="submission" date="2020-02" db="EMBL/GenBank/DDBJ databases">
        <authorList>
            <person name="Li X.-J."/>
            <person name="Han X.-M."/>
        </authorList>
    </citation>
    <scope>NUCLEOTIDE SEQUENCE [LARGE SCALE GENOMIC DNA]</scope>
    <source>
        <strain evidence="4 5">CCTCC AB 2017055</strain>
    </source>
</reference>
<name>A0A6L9S964_9ACTN</name>
<evidence type="ECO:0000259" key="3">
    <source>
        <dbReference type="Pfam" id="PF00174"/>
    </source>
</evidence>
<dbReference type="AlphaFoldDB" id="A0A6L9S964"/>
<dbReference type="InterPro" id="IPR008335">
    <property type="entry name" value="Mopterin_OxRdtase_euk"/>
</dbReference>
<evidence type="ECO:0000313" key="5">
    <source>
        <dbReference type="Proteomes" id="UP000475214"/>
    </source>
</evidence>
<accession>A0A6L9S964</accession>
<dbReference type="Gene3D" id="3.90.420.10">
    <property type="entry name" value="Oxidoreductase, molybdopterin-binding domain"/>
    <property type="match status" value="1"/>
</dbReference>
<keyword evidence="5" id="KW-1185">Reference proteome</keyword>
<evidence type="ECO:0000256" key="1">
    <source>
        <dbReference type="SAM" id="MobiDB-lite"/>
    </source>
</evidence>
<dbReference type="EMBL" id="JAAGOA010000010">
    <property type="protein sequence ID" value="NEE01563.1"/>
    <property type="molecule type" value="Genomic_DNA"/>
</dbReference>
<dbReference type="InterPro" id="IPR036374">
    <property type="entry name" value="OxRdtase_Mopterin-bd_sf"/>
</dbReference>
<keyword evidence="2" id="KW-0812">Transmembrane</keyword>
<feature type="transmembrane region" description="Helical" evidence="2">
    <location>
        <begin position="71"/>
        <end position="89"/>
    </location>
</feature>
<dbReference type="Proteomes" id="UP000475214">
    <property type="component" value="Unassembled WGS sequence"/>
</dbReference>
<protein>
    <submittedName>
        <fullName evidence="4">Molybdopterin-dependent oxidoreductase</fullName>
    </submittedName>
</protein>
<dbReference type="GO" id="GO:0020037">
    <property type="term" value="F:heme binding"/>
    <property type="evidence" value="ECO:0007669"/>
    <property type="project" value="TreeGrafter"/>
</dbReference>
<dbReference type="GO" id="GO:0043546">
    <property type="term" value="F:molybdopterin cofactor binding"/>
    <property type="evidence" value="ECO:0007669"/>
    <property type="project" value="TreeGrafter"/>
</dbReference>
<dbReference type="Pfam" id="PF00174">
    <property type="entry name" value="Oxidored_molyb"/>
    <property type="match status" value="1"/>
</dbReference>
<feature type="transmembrane region" description="Helical" evidence="2">
    <location>
        <begin position="42"/>
        <end position="64"/>
    </location>
</feature>
<sequence>MAGIMGNPDASPLRAVGDWFIEITPGWLAELAISWFGTADKLVLGIGMLAVLAVAGAAIGVLAVRNRPAGLIAAGLLLATAAVIVWSRRDAETSHLLPIAAAAVSLPTLTWLARRGERAAAEPSETAEPSVPTTTTADDSVWPGREPVRMMPTAASTVGTARRTFLRSAGGLAALAVAAGGIGRWLGRERSGVEASRDELTVDLDLPAADVPPEADLDVSGAQPWRTPNDDFYLIDTAFSKPHVHPDDWTLRIHGMVEREVELTFDELVEMGLVDAWVTLACVSNPVGGDLIGNALWTGVPVADVLALARPLPDADAVKSTSHDGWTCGTPLDALTDGRDALFAVGMNGEPLPVDHGFPVRMVVPGLYGYVSATKWVVELEVTRFDRFQAYWTTRGWSERGPIKVSSRIDVPDSSATVAAGQVTVAGTAWAQHRGVEAVEVRVDDGDWTLADLGHVPTDDTWRQWVFSWDATPGEHTLQVRATTADGEIQTGDEAPPAPDGATGFHTITVTAE</sequence>